<evidence type="ECO:0000256" key="11">
    <source>
        <dbReference type="ARBA" id="ARBA00064046"/>
    </source>
</evidence>
<dbReference type="RefSeq" id="WP_035344187.1">
    <property type="nucleotide sequence ID" value="NZ_LT615367.1"/>
</dbReference>
<gene>
    <name evidence="16" type="primary">hofC</name>
    <name evidence="16" type="ORF">DAQ1742_03804</name>
</gene>
<keyword evidence="8 14" id="KW-1133">Transmembrane helix</keyword>
<evidence type="ECO:0000256" key="8">
    <source>
        <dbReference type="ARBA" id="ARBA00022989"/>
    </source>
</evidence>
<evidence type="ECO:0000256" key="7">
    <source>
        <dbReference type="ARBA" id="ARBA00022837"/>
    </source>
</evidence>
<keyword evidence="5" id="KW-0997">Cell inner membrane</keyword>
<evidence type="ECO:0000256" key="4">
    <source>
        <dbReference type="ARBA" id="ARBA00022475"/>
    </source>
</evidence>
<dbReference type="InterPro" id="IPR018076">
    <property type="entry name" value="T2SS_GspF_dom"/>
</dbReference>
<sequence length="401" mass="44949">MTKQTLYYWQALRPDGTLCRGERIGLSKTDVYHFLLSAGYQPLHLKTGPNLTKRYWRGPQLVGITRQLATLLQAGLPLLDALGLLSRQHEKPGWRCLLEEIRLQVSQGRALSSVLTDYPDAFPPLFSTLLAVGELTGKLDECCSRLAEYQETRQKLAGDIMKALRYPTVVIITGILVALLMLTLVLPEFATLYASFNAPLPWLTRVMLVISQRFTEYGAWGIGLPALVLLYYQRLRRQHPTWQTREHRLLLKLPLLSNLIRSHCLSQIFHTLSMTQQAGLTLPVGLLAAATLNNKLYQQSLTAIQHQLEQGISLGQAMQRYSSLYPSPCEQLIIVGEESGALDEVFTRLALWYENHTRQFADTLTQTLEPLLLTTVGGLVGILVIAMYLPIFQLGNVLAGA</sequence>
<dbReference type="PANTHER" id="PTHR30012:SF7">
    <property type="entry name" value="PROTEIN TRANSPORT PROTEIN HOFC HOMOLOG"/>
    <property type="match status" value="1"/>
</dbReference>
<keyword evidence="9 14" id="KW-0472">Membrane</keyword>
<evidence type="ECO:0000313" key="16">
    <source>
        <dbReference type="EMBL" id="SLM64596.1"/>
    </source>
</evidence>
<dbReference type="InterPro" id="IPR042094">
    <property type="entry name" value="T2SS_GspF_sf"/>
</dbReference>
<evidence type="ECO:0000256" key="12">
    <source>
        <dbReference type="ARBA" id="ARBA00074609"/>
    </source>
</evidence>
<comment type="subunit">
    <text evidence="11">Type II secretion system is composed of four main components: the outer membrane complex, the inner membrane complex, the cytoplasmic secretion ATPase and the periplasm-spanning pseudopilus. Homodimer. Interacts with OutE and OutL components.</text>
</comment>
<evidence type="ECO:0000256" key="9">
    <source>
        <dbReference type="ARBA" id="ARBA00023136"/>
    </source>
</evidence>
<evidence type="ECO:0000313" key="17">
    <source>
        <dbReference type="Proteomes" id="UP000294820"/>
    </source>
</evidence>
<evidence type="ECO:0000256" key="10">
    <source>
        <dbReference type="ARBA" id="ARBA00030750"/>
    </source>
</evidence>
<evidence type="ECO:0000256" key="3">
    <source>
        <dbReference type="ARBA" id="ARBA00005745"/>
    </source>
</evidence>
<comment type="similarity">
    <text evidence="3">Belongs to the GSP F family.</text>
</comment>
<dbReference type="Proteomes" id="UP000294820">
    <property type="component" value="Chromosome 1"/>
</dbReference>
<dbReference type="AlphaFoldDB" id="A0A375AF98"/>
<dbReference type="EMBL" id="LT615367">
    <property type="protein sequence ID" value="SLM64596.1"/>
    <property type="molecule type" value="Genomic_DNA"/>
</dbReference>
<comment type="function">
    <text evidence="1">Component of the type II secretion system inner membrane complex required for the energy-dependent secretion of extracellular factors such as proteases and toxins from the periplasm.</text>
</comment>
<keyword evidence="17" id="KW-1185">Reference proteome</keyword>
<evidence type="ECO:0000256" key="5">
    <source>
        <dbReference type="ARBA" id="ARBA00022519"/>
    </source>
</evidence>
<dbReference type="Pfam" id="PF00482">
    <property type="entry name" value="T2SSF"/>
    <property type="match status" value="2"/>
</dbReference>
<keyword evidence="4" id="KW-1003">Cell membrane</keyword>
<reference evidence="16 17" key="1">
    <citation type="submission" date="2016-09" db="EMBL/GenBank/DDBJ databases">
        <authorList>
            <person name="Reverchon S."/>
            <person name="Nasser W."/>
            <person name="Leonard S."/>
            <person name="Brochier C."/>
            <person name="Duprey A."/>
        </authorList>
    </citation>
    <scope>NUCLEOTIDE SEQUENCE [LARGE SCALE GENOMIC DNA]</scope>
    <source>
        <strain evidence="16 17">174/2</strain>
    </source>
</reference>
<dbReference type="FunFam" id="1.20.81.30:FF:000001">
    <property type="entry name" value="Type II secretion system protein F"/>
    <property type="match status" value="1"/>
</dbReference>
<proteinExistence type="inferred from homology"/>
<keyword evidence="6 14" id="KW-0812">Transmembrane</keyword>
<dbReference type="GO" id="GO:0005886">
    <property type="term" value="C:plasma membrane"/>
    <property type="evidence" value="ECO:0007669"/>
    <property type="project" value="UniProtKB-SubCell"/>
</dbReference>
<evidence type="ECO:0000256" key="13">
    <source>
        <dbReference type="ARBA" id="ARBA00077693"/>
    </source>
</evidence>
<feature type="domain" description="Type II secretion system protein GspF" evidence="15">
    <location>
        <begin position="270"/>
        <end position="390"/>
    </location>
</feature>
<comment type="subcellular location">
    <subcellularLocation>
        <location evidence="2">Cell inner membrane</location>
        <topology evidence="2">Multi-pass membrane protein</topology>
    </subcellularLocation>
</comment>
<name>A0A375AF98_9GAMM</name>
<feature type="transmembrane region" description="Helical" evidence="14">
    <location>
        <begin position="169"/>
        <end position="194"/>
    </location>
</feature>
<evidence type="ECO:0000259" key="15">
    <source>
        <dbReference type="Pfam" id="PF00482"/>
    </source>
</evidence>
<evidence type="ECO:0000256" key="1">
    <source>
        <dbReference type="ARBA" id="ARBA00002684"/>
    </source>
</evidence>
<accession>A0A375AF98</accession>
<dbReference type="PRINTS" id="PR00812">
    <property type="entry name" value="BCTERIALGSPF"/>
</dbReference>
<feature type="transmembrane region" description="Helical" evidence="14">
    <location>
        <begin position="214"/>
        <end position="232"/>
    </location>
</feature>
<dbReference type="PANTHER" id="PTHR30012">
    <property type="entry name" value="GENERAL SECRETION PATHWAY PROTEIN"/>
    <property type="match status" value="1"/>
</dbReference>
<dbReference type="Gene3D" id="1.20.81.30">
    <property type="entry name" value="Type II secretion system (T2SS), domain F"/>
    <property type="match status" value="2"/>
</dbReference>
<evidence type="ECO:0000256" key="6">
    <source>
        <dbReference type="ARBA" id="ARBA00022692"/>
    </source>
</evidence>
<dbReference type="NCBIfam" id="NF007861">
    <property type="entry name" value="PRK10573.1"/>
    <property type="match status" value="1"/>
</dbReference>
<feature type="domain" description="Type II secretion system protein GspF" evidence="15">
    <location>
        <begin position="65"/>
        <end position="187"/>
    </location>
</feature>
<evidence type="ECO:0000256" key="2">
    <source>
        <dbReference type="ARBA" id="ARBA00004429"/>
    </source>
</evidence>
<feature type="transmembrane region" description="Helical" evidence="14">
    <location>
        <begin position="371"/>
        <end position="391"/>
    </location>
</feature>
<dbReference type="GO" id="GO:0015628">
    <property type="term" value="P:protein secretion by the type II secretion system"/>
    <property type="evidence" value="ECO:0007669"/>
    <property type="project" value="TreeGrafter"/>
</dbReference>
<organism evidence="16 17">
    <name type="scientific">Dickeya aquatica</name>
    <dbReference type="NCBI Taxonomy" id="1401087"/>
    <lineage>
        <taxon>Bacteria</taxon>
        <taxon>Pseudomonadati</taxon>
        <taxon>Pseudomonadota</taxon>
        <taxon>Gammaproteobacteria</taxon>
        <taxon>Enterobacterales</taxon>
        <taxon>Pectobacteriaceae</taxon>
        <taxon>Dickeya</taxon>
    </lineage>
</organism>
<evidence type="ECO:0000256" key="14">
    <source>
        <dbReference type="SAM" id="Phobius"/>
    </source>
</evidence>
<protein>
    <recommendedName>
        <fullName evidence="12">Type II secretion system protein F</fullName>
    </recommendedName>
    <alternativeName>
        <fullName evidence="10">General secretion pathway protein F</fullName>
    </alternativeName>
    <alternativeName>
        <fullName evidence="13">Pectic enzymes secretion protein OutF</fullName>
    </alternativeName>
</protein>
<dbReference type="KEGG" id="daq:DAQ1742_03804"/>
<dbReference type="InterPro" id="IPR003004">
    <property type="entry name" value="GspF/PilC"/>
</dbReference>
<keyword evidence="7" id="KW-0106">Calcium</keyword>